<dbReference type="RefSeq" id="XP_015879827.3">
    <property type="nucleotide sequence ID" value="XM_016024341.4"/>
</dbReference>
<dbReference type="Gene3D" id="3.40.50.2000">
    <property type="entry name" value="Glycogen Phosphorylase B"/>
    <property type="match status" value="2"/>
</dbReference>
<accession>A0A6P3ZM59</accession>
<dbReference type="KEGG" id="zju:107415922"/>
<name>A0A6P3ZM59_ZIZJJ</name>
<keyword evidence="2" id="KW-0328">Glycosyltransferase</keyword>
<dbReference type="GeneID" id="107415922"/>
<dbReference type="PANTHER" id="PTHR48048">
    <property type="entry name" value="GLYCOSYLTRANSFERASE"/>
    <property type="match status" value="1"/>
</dbReference>
<evidence type="ECO:0000256" key="3">
    <source>
        <dbReference type="ARBA" id="ARBA00022679"/>
    </source>
</evidence>
<keyword evidence="3" id="KW-0808">Transferase</keyword>
<dbReference type="GO" id="GO:0035251">
    <property type="term" value="F:UDP-glucosyltransferase activity"/>
    <property type="evidence" value="ECO:0007669"/>
    <property type="project" value="InterPro"/>
</dbReference>
<evidence type="ECO:0000256" key="1">
    <source>
        <dbReference type="ARBA" id="ARBA00009995"/>
    </source>
</evidence>
<dbReference type="SUPFAM" id="SSF53756">
    <property type="entry name" value="UDP-Glycosyltransferase/glycogen phosphorylase"/>
    <property type="match status" value="1"/>
</dbReference>
<dbReference type="Proteomes" id="UP001652623">
    <property type="component" value="Chromosome 4"/>
</dbReference>
<reference evidence="5" key="1">
    <citation type="submission" date="2025-08" db="UniProtKB">
        <authorList>
            <consortium name="RefSeq"/>
        </authorList>
    </citation>
    <scope>IDENTIFICATION</scope>
    <source>
        <tissue evidence="5">Seedling</tissue>
    </source>
</reference>
<sequence length="464" mass="51267">MLNRNENSPHIALFPSAGMGHLTPFLRLASMLLSHKDCHLTLITGHPTVSDTESSYISYFLSQNPEVNHIQLQIIPFHGSNPTTDDPFFLQFEATRRSAHLLHPLLSSTSPPLSALFSDFVVASTVSPIAADLGIPNYIVATTSAKFFCLMAYLPTLLSNVAELSRIPEVKIPGLTPLQISSIPPPFKDPDHLFTAQLATNALALSAAKGILINTFDGFESETLAAANDGRVLTHLPSFLPTGPLEPYELNKEQMQHCLSWLDRKPAESVVYVSFGSRTAMSNDQIRELSKGLERSGYHFLWVLKTSKVDRDDKEELKDLLGYSFLERTEKSGMVVKGWVNQQEILDHPAIGGFINHCGWNSVMEAARRGIPMLAWPQHGDQMVNAEIVKDAGLGIWERKWGWGVEALLDGEEIAERIGELMGNEKLKSNARKVGEEARKASGVDGSSEKVLMGVIEFLKQQKN</sequence>
<organism evidence="4 5">
    <name type="scientific">Ziziphus jujuba</name>
    <name type="common">Chinese jujube</name>
    <name type="synonym">Ziziphus sativa</name>
    <dbReference type="NCBI Taxonomy" id="326968"/>
    <lineage>
        <taxon>Eukaryota</taxon>
        <taxon>Viridiplantae</taxon>
        <taxon>Streptophyta</taxon>
        <taxon>Embryophyta</taxon>
        <taxon>Tracheophyta</taxon>
        <taxon>Spermatophyta</taxon>
        <taxon>Magnoliopsida</taxon>
        <taxon>eudicotyledons</taxon>
        <taxon>Gunneridae</taxon>
        <taxon>Pentapetalae</taxon>
        <taxon>rosids</taxon>
        <taxon>fabids</taxon>
        <taxon>Rosales</taxon>
        <taxon>Rhamnaceae</taxon>
        <taxon>Paliureae</taxon>
        <taxon>Ziziphus</taxon>
    </lineage>
</organism>
<dbReference type="InParanoid" id="A0A6P3ZM59"/>
<protein>
    <submittedName>
        <fullName evidence="5">UDP-glycosyltransferase 13</fullName>
    </submittedName>
</protein>
<evidence type="ECO:0000256" key="2">
    <source>
        <dbReference type="ARBA" id="ARBA00022676"/>
    </source>
</evidence>
<keyword evidence="4" id="KW-1185">Reference proteome</keyword>
<dbReference type="InterPro" id="IPR050481">
    <property type="entry name" value="UDP-glycosyltransf_plant"/>
</dbReference>
<comment type="similarity">
    <text evidence="1">Belongs to the UDP-glycosyltransferase family.</text>
</comment>
<dbReference type="AlphaFoldDB" id="A0A6P3ZM59"/>
<proteinExistence type="inferred from homology"/>
<evidence type="ECO:0000313" key="5">
    <source>
        <dbReference type="RefSeq" id="XP_015879827.3"/>
    </source>
</evidence>
<dbReference type="InterPro" id="IPR002213">
    <property type="entry name" value="UDP_glucos_trans"/>
</dbReference>
<dbReference type="Pfam" id="PF00201">
    <property type="entry name" value="UDPGT"/>
    <property type="match status" value="1"/>
</dbReference>
<gene>
    <name evidence="5" type="primary">LOC107415922</name>
</gene>
<dbReference type="PANTHER" id="PTHR48048:SF76">
    <property type="entry name" value="UDP-GLYCOSYLTRANSFERASE 708D1-LIKE"/>
    <property type="match status" value="1"/>
</dbReference>
<evidence type="ECO:0000313" key="4">
    <source>
        <dbReference type="Proteomes" id="UP001652623"/>
    </source>
</evidence>
<dbReference type="CDD" id="cd03784">
    <property type="entry name" value="GT1_Gtf-like"/>
    <property type="match status" value="1"/>
</dbReference>